<organism evidence="1 2">
    <name type="scientific">Candidatus Phosphoribacter hodrii</name>
    <dbReference type="NCBI Taxonomy" id="2953743"/>
    <lineage>
        <taxon>Bacteria</taxon>
        <taxon>Bacillati</taxon>
        <taxon>Actinomycetota</taxon>
        <taxon>Actinomycetes</taxon>
        <taxon>Micrococcales</taxon>
        <taxon>Dermatophilaceae</taxon>
        <taxon>Candidatus Phosphoribacter</taxon>
    </lineage>
</organism>
<sequence length="91" mass="10242">MAEPPIARYRLTLTIKGNTLDEIEDRLATQVNGGFLLDSDYGKRDSWNSTDGTTTSVMEHHNPDMTPERYAAELDAWWTARNAERKADANG</sequence>
<reference evidence="1 2" key="1">
    <citation type="submission" date="2020-10" db="EMBL/GenBank/DDBJ databases">
        <title>Connecting structure to function with the recovery of over 1000 high-quality activated sludge metagenome-assembled genomes encoding full-length rRNA genes using long-read sequencing.</title>
        <authorList>
            <person name="Singleton C.M."/>
            <person name="Petriglieri F."/>
            <person name="Kristensen J.M."/>
            <person name="Kirkegaard R.H."/>
            <person name="Michaelsen T.Y."/>
            <person name="Andersen M.H."/>
            <person name="Karst S.M."/>
            <person name="Dueholm M.S."/>
            <person name="Nielsen P.H."/>
            <person name="Albertsen M."/>
        </authorList>
    </citation>
    <scope>NUCLEOTIDE SEQUENCE [LARGE SCALE GENOMIC DNA]</scope>
    <source>
        <strain evidence="1">Ega_18-Q3-R5-49_MAXAC.001</strain>
    </source>
</reference>
<evidence type="ECO:0000313" key="1">
    <source>
        <dbReference type="EMBL" id="MBK7274921.1"/>
    </source>
</evidence>
<dbReference type="Proteomes" id="UP000726105">
    <property type="component" value="Unassembled WGS sequence"/>
</dbReference>
<accession>A0A935IPH2</accession>
<proteinExistence type="predicted"/>
<gene>
    <name evidence="1" type="ORF">IPI13_17890</name>
</gene>
<evidence type="ECO:0000313" key="2">
    <source>
        <dbReference type="Proteomes" id="UP000726105"/>
    </source>
</evidence>
<dbReference type="EMBL" id="JADJIB010000018">
    <property type="protein sequence ID" value="MBK7274921.1"/>
    <property type="molecule type" value="Genomic_DNA"/>
</dbReference>
<protein>
    <submittedName>
        <fullName evidence="1">Uncharacterized protein</fullName>
    </submittedName>
</protein>
<comment type="caution">
    <text evidence="1">The sequence shown here is derived from an EMBL/GenBank/DDBJ whole genome shotgun (WGS) entry which is preliminary data.</text>
</comment>
<dbReference type="AlphaFoldDB" id="A0A935IPH2"/>
<name>A0A935IPH2_9MICO</name>